<comment type="caution">
    <text evidence="1">The sequence shown here is derived from an EMBL/GenBank/DDBJ whole genome shotgun (WGS) entry which is preliminary data.</text>
</comment>
<accession>A0ABT7DNI9</accession>
<name>A0ABT7DNI9_9ACTN</name>
<gene>
    <name evidence="1" type="ORF">QNJ86_04845</name>
</gene>
<dbReference type="Pfam" id="PF09855">
    <property type="entry name" value="Zn_ribbon_13"/>
    <property type="match status" value="1"/>
</dbReference>
<dbReference type="EMBL" id="JASJEU010000008">
    <property type="protein sequence ID" value="MDJ1650116.1"/>
    <property type="molecule type" value="Genomic_DNA"/>
</dbReference>
<protein>
    <submittedName>
        <fullName evidence="1">Zinc ribbon domain-containing protein</fullName>
    </submittedName>
</protein>
<dbReference type="Proteomes" id="UP001232750">
    <property type="component" value="Unassembled WGS sequence"/>
</dbReference>
<dbReference type="RefSeq" id="WP_283831465.1">
    <property type="nucleotide sequence ID" value="NZ_JASJEU010000008.1"/>
</dbReference>
<evidence type="ECO:0000313" key="1">
    <source>
        <dbReference type="EMBL" id="MDJ1650116.1"/>
    </source>
</evidence>
<proteinExistence type="predicted"/>
<keyword evidence="2" id="KW-1185">Reference proteome</keyword>
<evidence type="ECO:0000313" key="2">
    <source>
        <dbReference type="Proteomes" id="UP001232750"/>
    </source>
</evidence>
<reference evidence="1 2" key="1">
    <citation type="submission" date="2023-05" db="EMBL/GenBank/DDBJ databases">
        <title>Gordonibacter KGMB12511T sp. nov., isolated from faeces of healthy Korean.</title>
        <authorList>
            <person name="Kim H.S."/>
            <person name="Kim J.-S."/>
            <person name="Suh M.K."/>
            <person name="Eom M.K."/>
            <person name="Do H.E."/>
            <person name="Lee J.-S."/>
        </authorList>
    </citation>
    <scope>NUCLEOTIDE SEQUENCE [LARGE SCALE GENOMIC DNA]</scope>
    <source>
        <strain evidence="1 2">KGMB12511</strain>
    </source>
</reference>
<dbReference type="InterPro" id="IPR018652">
    <property type="entry name" value="DUF2082_NA-bd_Znr"/>
</dbReference>
<sequence length="73" mass="8096">MGFLESFNRGLSGDDQYEIAGRIVACSHCGGEEFDERSAQLNTAGLSFLDLDWANRSATVLVCKHCGHLEWFL</sequence>
<organism evidence="1 2">
    <name type="scientific">Gordonibacter faecis</name>
    <dbReference type="NCBI Taxonomy" id="3047475"/>
    <lineage>
        <taxon>Bacteria</taxon>
        <taxon>Bacillati</taxon>
        <taxon>Actinomycetota</taxon>
        <taxon>Coriobacteriia</taxon>
        <taxon>Eggerthellales</taxon>
        <taxon>Eggerthellaceae</taxon>
        <taxon>Gordonibacter</taxon>
    </lineage>
</organism>